<dbReference type="AlphaFoldDB" id="A0A502EFL9"/>
<keyword evidence="4" id="KW-1185">Reference proteome</keyword>
<dbReference type="Gene3D" id="3.40.50.10320">
    <property type="entry name" value="LmbE-like"/>
    <property type="match status" value="1"/>
</dbReference>
<evidence type="ECO:0000256" key="2">
    <source>
        <dbReference type="SAM" id="MobiDB-lite"/>
    </source>
</evidence>
<protein>
    <submittedName>
        <fullName evidence="3">PIG-L family deacetylase</fullName>
    </submittedName>
</protein>
<dbReference type="GO" id="GO:0016137">
    <property type="term" value="P:glycoside metabolic process"/>
    <property type="evidence" value="ECO:0007669"/>
    <property type="project" value="UniProtKB-ARBA"/>
</dbReference>
<dbReference type="InterPro" id="IPR024078">
    <property type="entry name" value="LmbE-like_dom_sf"/>
</dbReference>
<dbReference type="PANTHER" id="PTHR12993:SF29">
    <property type="entry name" value="BLR3841 PROTEIN"/>
    <property type="match status" value="1"/>
</dbReference>
<comment type="caution">
    <text evidence="3">The sequence shown here is derived from an EMBL/GenBank/DDBJ whole genome shotgun (WGS) entry which is preliminary data.</text>
</comment>
<sequence length="252" mass="27133">MASGNGSRFAARPISGGGTPTDEWRDWVHRIPALDLTECPALIIVAPHPDDETLGFGATASLLRSRGVEVTVVSATDGGGSVPGLSPRERRWLERDRRAELRAAMKILGLGEPVCLGLPDGELCDREPELTVRLADLVTAGPPGTWCAATWRGDGHPDHEAVGRSAAAAISGTHAVLLEYPVWMWHWARPGDDAVPWHRMAMAPNDQGASTRKRQAAATFQSQLVPYEDGTDVVLPPFVLERLFAVGEAVIR</sequence>
<dbReference type="GO" id="GO:0016811">
    <property type="term" value="F:hydrolase activity, acting on carbon-nitrogen (but not peptide) bonds, in linear amides"/>
    <property type="evidence" value="ECO:0007669"/>
    <property type="project" value="TreeGrafter"/>
</dbReference>
<evidence type="ECO:0000313" key="3">
    <source>
        <dbReference type="EMBL" id="TPG35782.1"/>
    </source>
</evidence>
<reference evidence="3 4" key="1">
    <citation type="journal article" date="2019" name="Environ. Microbiol.">
        <title>Species interactions and distinct microbial communities in high Arctic permafrost affected cryosols are associated with the CH4 and CO2 gas fluxes.</title>
        <authorList>
            <person name="Altshuler I."/>
            <person name="Hamel J."/>
            <person name="Turney S."/>
            <person name="Magnuson E."/>
            <person name="Levesque R."/>
            <person name="Greer C."/>
            <person name="Whyte L.G."/>
        </authorList>
    </citation>
    <scope>NUCLEOTIDE SEQUENCE [LARGE SCALE GENOMIC DNA]</scope>
    <source>
        <strain evidence="3 4">S5.20</strain>
    </source>
</reference>
<evidence type="ECO:0000256" key="1">
    <source>
        <dbReference type="ARBA" id="ARBA00022833"/>
    </source>
</evidence>
<dbReference type="RefSeq" id="WP_140689091.1">
    <property type="nucleotide sequence ID" value="NZ_RCZG01000002.1"/>
</dbReference>
<dbReference type="EMBL" id="RCZG01000002">
    <property type="protein sequence ID" value="TPG35782.1"/>
    <property type="molecule type" value="Genomic_DNA"/>
</dbReference>
<name>A0A502EFL9_9MYCO</name>
<dbReference type="PANTHER" id="PTHR12993">
    <property type="entry name" value="N-ACETYLGLUCOSAMINYL-PHOSPHATIDYLINOSITOL DE-N-ACETYLASE-RELATED"/>
    <property type="match status" value="1"/>
</dbReference>
<dbReference type="InterPro" id="IPR003737">
    <property type="entry name" value="GlcNAc_PI_deacetylase-related"/>
</dbReference>
<organism evidence="3 4">
    <name type="scientific">Mycolicibacterium hodleri</name>
    <dbReference type="NCBI Taxonomy" id="49897"/>
    <lineage>
        <taxon>Bacteria</taxon>
        <taxon>Bacillati</taxon>
        <taxon>Actinomycetota</taxon>
        <taxon>Actinomycetes</taxon>
        <taxon>Mycobacteriales</taxon>
        <taxon>Mycobacteriaceae</taxon>
        <taxon>Mycolicibacterium</taxon>
    </lineage>
</organism>
<dbReference type="OrthoDB" id="116799at2"/>
<dbReference type="Proteomes" id="UP000320095">
    <property type="component" value="Unassembled WGS sequence"/>
</dbReference>
<feature type="region of interest" description="Disordered" evidence="2">
    <location>
        <begin position="1"/>
        <end position="22"/>
    </location>
</feature>
<dbReference type="Pfam" id="PF02585">
    <property type="entry name" value="PIG-L"/>
    <property type="match status" value="1"/>
</dbReference>
<gene>
    <name evidence="3" type="ORF">EAH80_06920</name>
</gene>
<evidence type="ECO:0000313" key="4">
    <source>
        <dbReference type="Proteomes" id="UP000320095"/>
    </source>
</evidence>
<keyword evidence="1" id="KW-0862">Zinc</keyword>
<proteinExistence type="predicted"/>
<dbReference type="SUPFAM" id="SSF102588">
    <property type="entry name" value="LmbE-like"/>
    <property type="match status" value="1"/>
</dbReference>
<accession>A0A502EFL9</accession>